<dbReference type="EMBL" id="JACRDE010000360">
    <property type="protein sequence ID" value="MBI5250549.1"/>
    <property type="molecule type" value="Genomic_DNA"/>
</dbReference>
<protein>
    <recommendedName>
        <fullName evidence="4">HAMP domain-containing protein</fullName>
    </recommendedName>
</protein>
<accession>A0A9D6V2X7</accession>
<dbReference type="CDD" id="cd06225">
    <property type="entry name" value="HAMP"/>
    <property type="match status" value="1"/>
</dbReference>
<keyword evidence="1" id="KW-0812">Transmembrane</keyword>
<gene>
    <name evidence="2" type="ORF">HY912_13745</name>
</gene>
<dbReference type="Proteomes" id="UP000807825">
    <property type="component" value="Unassembled WGS sequence"/>
</dbReference>
<feature type="non-terminal residue" evidence="2">
    <location>
        <position position="216"/>
    </location>
</feature>
<evidence type="ECO:0000256" key="1">
    <source>
        <dbReference type="SAM" id="Phobius"/>
    </source>
</evidence>
<feature type="transmembrane region" description="Helical" evidence="1">
    <location>
        <begin position="12"/>
        <end position="33"/>
    </location>
</feature>
<comment type="caution">
    <text evidence="2">The sequence shown here is derived from an EMBL/GenBank/DDBJ whole genome shotgun (WGS) entry which is preliminary data.</text>
</comment>
<name>A0A9D6V2X7_9BACT</name>
<proteinExistence type="predicted"/>
<evidence type="ECO:0008006" key="4">
    <source>
        <dbReference type="Google" id="ProtNLM"/>
    </source>
</evidence>
<dbReference type="AlphaFoldDB" id="A0A9D6V2X7"/>
<keyword evidence="1" id="KW-0472">Membrane</keyword>
<feature type="transmembrane region" description="Helical" evidence="1">
    <location>
        <begin position="172"/>
        <end position="195"/>
    </location>
</feature>
<evidence type="ECO:0000313" key="3">
    <source>
        <dbReference type="Proteomes" id="UP000807825"/>
    </source>
</evidence>
<dbReference type="Gene3D" id="6.10.340.10">
    <property type="match status" value="1"/>
</dbReference>
<reference evidence="2" key="1">
    <citation type="submission" date="2020-07" db="EMBL/GenBank/DDBJ databases">
        <title>Huge and variable diversity of episymbiotic CPR bacteria and DPANN archaea in groundwater ecosystems.</title>
        <authorList>
            <person name="He C.Y."/>
            <person name="Keren R."/>
            <person name="Whittaker M."/>
            <person name="Farag I.F."/>
            <person name="Doudna J."/>
            <person name="Cate J.H.D."/>
            <person name="Banfield J.F."/>
        </authorList>
    </citation>
    <scope>NUCLEOTIDE SEQUENCE</scope>
    <source>
        <strain evidence="2">NC_groundwater_1664_Pr3_B-0.1um_52_9</strain>
    </source>
</reference>
<keyword evidence="1" id="KW-1133">Transmembrane helix</keyword>
<sequence length="216" mass="25212">MKKATFKIRRKIILAFLFCFLSVLIFAVFSFQIHREIGHRLRLVEVADDIVNNILEVRRFEKNFFLYKHRSSLDEALSYADRAELLYFRHEQDILRLTKEDSRAPFLKTLERYKKTLSGLQSGLPEPHAGIEAPNVSGREESLRTTGQELLDIATGWVRQERSKIDQLFRTAFYLFAVSVLFFGFLGILVAFYISRMLTRPLIQMQQAMEKIAQGD</sequence>
<evidence type="ECO:0000313" key="2">
    <source>
        <dbReference type="EMBL" id="MBI5250549.1"/>
    </source>
</evidence>
<organism evidence="2 3">
    <name type="scientific">Desulfomonile tiedjei</name>
    <dbReference type="NCBI Taxonomy" id="2358"/>
    <lineage>
        <taxon>Bacteria</taxon>
        <taxon>Pseudomonadati</taxon>
        <taxon>Thermodesulfobacteriota</taxon>
        <taxon>Desulfomonilia</taxon>
        <taxon>Desulfomonilales</taxon>
        <taxon>Desulfomonilaceae</taxon>
        <taxon>Desulfomonile</taxon>
    </lineage>
</organism>